<accession>A0ABW4S5L0</accession>
<name>A0ABW4S5L0_9RHOB</name>
<evidence type="ECO:0000313" key="4">
    <source>
        <dbReference type="Proteomes" id="UP001597353"/>
    </source>
</evidence>
<gene>
    <name evidence="3" type="ORF">ACFSGJ_11325</name>
</gene>
<dbReference type="Pfam" id="PF13579">
    <property type="entry name" value="Glyco_trans_4_4"/>
    <property type="match status" value="1"/>
</dbReference>
<dbReference type="EMBL" id="JBHUGH010000009">
    <property type="protein sequence ID" value="MFD1912801.1"/>
    <property type="molecule type" value="Genomic_DNA"/>
</dbReference>
<evidence type="ECO:0000313" key="3">
    <source>
        <dbReference type="EMBL" id="MFD1912801.1"/>
    </source>
</evidence>
<dbReference type="NCBIfam" id="NF007640">
    <property type="entry name" value="PRK10307.1"/>
    <property type="match status" value="1"/>
</dbReference>
<dbReference type="PANTHER" id="PTHR12526">
    <property type="entry name" value="GLYCOSYLTRANSFERASE"/>
    <property type="match status" value="1"/>
</dbReference>
<dbReference type="CDD" id="cd03794">
    <property type="entry name" value="GT4_WbuB-like"/>
    <property type="match status" value="1"/>
</dbReference>
<dbReference type="InterPro" id="IPR028098">
    <property type="entry name" value="Glyco_trans_4-like_N"/>
</dbReference>
<dbReference type="Proteomes" id="UP001597353">
    <property type="component" value="Unassembled WGS sequence"/>
</dbReference>
<sequence>MGQPRPAQARDKGEARPALSRDKGEITPAQARDELETSPALSRDDGQITPGRDEGGAGHLDLLILGLNYAPETVGTGRYTAGMAEWLAARGHRVRVVAAQPYYPAWRVFDGYRRALPRRTREAGVEVWRCPIHVPRRPGGLKRLLHHASFAAVAALVLPLALSRGRPDVVLVIAPSLVSAPVGWLAARVTGARAWLHVQDLEVGAALATGLLRAGRIGRIARAYEGWALRRFDRVSSISAPMLAQLAAAGVTPARLAEMRNWSDLGPPPPGAEVQALAARLGVAGQDVVLYSGTLGTKQGLELLPDLARRLAGRPRFRLLICGEGPGLAPLRAAVGGLPVTLCPLQPAADLPALLSLARVHLMPQTAGAADLVLPSKLANMLASGRPVVATAVPGTALAAEVAGCGLVVPPGDGAALADAVAALLDDPARAAAFGAAARRRAATRWSQDAILTAFEAELLGTLPATARAP</sequence>
<dbReference type="Gene3D" id="3.40.50.2000">
    <property type="entry name" value="Glycogen Phosphorylase B"/>
    <property type="match status" value="2"/>
</dbReference>
<feature type="region of interest" description="Disordered" evidence="1">
    <location>
        <begin position="1"/>
        <end position="53"/>
    </location>
</feature>
<feature type="domain" description="Glycosyltransferase subfamily 4-like N-terminal" evidence="2">
    <location>
        <begin position="75"/>
        <end position="262"/>
    </location>
</feature>
<protein>
    <submittedName>
        <fullName evidence="3">WcaI family glycosyltransferase</fullName>
    </submittedName>
</protein>
<evidence type="ECO:0000256" key="1">
    <source>
        <dbReference type="SAM" id="MobiDB-lite"/>
    </source>
</evidence>
<dbReference type="Pfam" id="PF13692">
    <property type="entry name" value="Glyco_trans_1_4"/>
    <property type="match status" value="1"/>
</dbReference>
<organism evidence="3 4">
    <name type="scientific">Halodurantibacterium flavum</name>
    <dbReference type="NCBI Taxonomy" id="1382802"/>
    <lineage>
        <taxon>Bacteria</taxon>
        <taxon>Pseudomonadati</taxon>
        <taxon>Pseudomonadota</taxon>
        <taxon>Alphaproteobacteria</taxon>
        <taxon>Rhodobacterales</taxon>
        <taxon>Paracoccaceae</taxon>
        <taxon>Halodurantibacterium</taxon>
    </lineage>
</organism>
<proteinExistence type="predicted"/>
<feature type="compositionally biased region" description="Basic and acidic residues" evidence="1">
    <location>
        <begin position="8"/>
        <end position="35"/>
    </location>
</feature>
<feature type="compositionally biased region" description="Basic and acidic residues" evidence="1">
    <location>
        <begin position="42"/>
        <end position="53"/>
    </location>
</feature>
<keyword evidence="4" id="KW-1185">Reference proteome</keyword>
<reference evidence="4" key="1">
    <citation type="journal article" date="2019" name="Int. J. Syst. Evol. Microbiol.">
        <title>The Global Catalogue of Microorganisms (GCM) 10K type strain sequencing project: providing services to taxonomists for standard genome sequencing and annotation.</title>
        <authorList>
            <consortium name="The Broad Institute Genomics Platform"/>
            <consortium name="The Broad Institute Genome Sequencing Center for Infectious Disease"/>
            <person name="Wu L."/>
            <person name="Ma J."/>
        </authorList>
    </citation>
    <scope>NUCLEOTIDE SEQUENCE [LARGE SCALE GENOMIC DNA]</scope>
    <source>
        <strain evidence="4">CGMCC 4.7242</strain>
    </source>
</reference>
<dbReference type="PANTHER" id="PTHR12526:SF633">
    <property type="entry name" value="COLANIC ACID BIOSYNTHESIS GLYCOSYL TRANSFERASE WCAI-RELATED"/>
    <property type="match status" value="1"/>
</dbReference>
<evidence type="ECO:0000259" key="2">
    <source>
        <dbReference type="Pfam" id="PF13579"/>
    </source>
</evidence>
<comment type="caution">
    <text evidence="3">The sequence shown here is derived from an EMBL/GenBank/DDBJ whole genome shotgun (WGS) entry which is preliminary data.</text>
</comment>
<dbReference type="SUPFAM" id="SSF53756">
    <property type="entry name" value="UDP-Glycosyltransferase/glycogen phosphorylase"/>
    <property type="match status" value="1"/>
</dbReference>